<reference evidence="2" key="1">
    <citation type="submission" date="2021-06" db="EMBL/GenBank/DDBJ databases">
        <authorList>
            <person name="Kallberg Y."/>
            <person name="Tangrot J."/>
            <person name="Rosling A."/>
        </authorList>
    </citation>
    <scope>NUCLEOTIDE SEQUENCE</scope>
    <source>
        <strain evidence="2">IN212</strain>
    </source>
</reference>
<name>A0A9N9FN42_9GLOM</name>
<evidence type="ECO:0000313" key="2">
    <source>
        <dbReference type="EMBL" id="CAG8544544.1"/>
    </source>
</evidence>
<feature type="compositionally biased region" description="Polar residues" evidence="1">
    <location>
        <begin position="203"/>
        <end position="217"/>
    </location>
</feature>
<protein>
    <submittedName>
        <fullName evidence="2">5575_t:CDS:1</fullName>
    </submittedName>
</protein>
<dbReference type="Gene3D" id="1.10.510.10">
    <property type="entry name" value="Transferase(Phosphotransferase) domain 1"/>
    <property type="match status" value="1"/>
</dbReference>
<organism evidence="2 3">
    <name type="scientific">Racocetra fulgida</name>
    <dbReference type="NCBI Taxonomy" id="60492"/>
    <lineage>
        <taxon>Eukaryota</taxon>
        <taxon>Fungi</taxon>
        <taxon>Fungi incertae sedis</taxon>
        <taxon>Mucoromycota</taxon>
        <taxon>Glomeromycotina</taxon>
        <taxon>Glomeromycetes</taxon>
        <taxon>Diversisporales</taxon>
        <taxon>Gigasporaceae</taxon>
        <taxon>Racocetra</taxon>
    </lineage>
</organism>
<dbReference type="AlphaFoldDB" id="A0A9N9FN42"/>
<dbReference type="EMBL" id="CAJVPZ010004335">
    <property type="protein sequence ID" value="CAG8544544.1"/>
    <property type="molecule type" value="Genomic_DNA"/>
</dbReference>
<evidence type="ECO:0000256" key="1">
    <source>
        <dbReference type="SAM" id="MobiDB-lite"/>
    </source>
</evidence>
<feature type="compositionally biased region" description="Low complexity" evidence="1">
    <location>
        <begin position="144"/>
        <end position="155"/>
    </location>
</feature>
<feature type="non-terminal residue" evidence="2">
    <location>
        <position position="1"/>
    </location>
</feature>
<dbReference type="InterPro" id="IPR011009">
    <property type="entry name" value="Kinase-like_dom_sf"/>
</dbReference>
<dbReference type="PANTHER" id="PTHR11909">
    <property type="entry name" value="CASEIN KINASE-RELATED"/>
    <property type="match status" value="1"/>
</dbReference>
<dbReference type="OrthoDB" id="5979581at2759"/>
<proteinExistence type="predicted"/>
<sequence>MGGDVVVGGYWLVEEKIGEGSFELIEVAHPQLPHEAEVLKLLKGASYVLLELLRGDLPWAGVTARNSRQGWAKMLKIKEEIPLEELYDGLPRGFMLYLQYTRSLQYDEEPDYNRLRKLLAGMEAEKVTREPLFFDDVCERPLSPRQRSIRSQSPLTIKSPRGGNDYDDDVAYASPPPSPFYKRKNFSWRTKNKDEINCFGTPERSNSLTISPSTNTTPYQKFNTVSSRSFSLPYRDPGYADNGYHPNGRDERRAKRPENIRKPPYVRRHSTKTPWNIVKDSNTQWEQDVQQKCENAWKNGQSWNDNNFDSQEINSVPSTPINEHGFWIDNADQEFQGFDGGLVGDSD</sequence>
<dbReference type="SUPFAM" id="SSF56112">
    <property type="entry name" value="Protein kinase-like (PK-like)"/>
    <property type="match status" value="1"/>
</dbReference>
<comment type="caution">
    <text evidence="2">The sequence shown here is derived from an EMBL/GenBank/DDBJ whole genome shotgun (WGS) entry which is preliminary data.</text>
</comment>
<feature type="compositionally biased region" description="Basic and acidic residues" evidence="1">
    <location>
        <begin position="247"/>
        <end position="261"/>
    </location>
</feature>
<evidence type="ECO:0000313" key="3">
    <source>
        <dbReference type="Proteomes" id="UP000789396"/>
    </source>
</evidence>
<gene>
    <name evidence="2" type="ORF">RFULGI_LOCUS4371</name>
</gene>
<dbReference type="Proteomes" id="UP000789396">
    <property type="component" value="Unassembled WGS sequence"/>
</dbReference>
<keyword evidence="3" id="KW-1185">Reference proteome</keyword>
<feature type="region of interest" description="Disordered" evidence="1">
    <location>
        <begin position="144"/>
        <end position="176"/>
    </location>
</feature>
<dbReference type="InterPro" id="IPR050235">
    <property type="entry name" value="CK1_Ser-Thr_kinase"/>
</dbReference>
<feature type="region of interest" description="Disordered" evidence="1">
    <location>
        <begin position="197"/>
        <end position="217"/>
    </location>
</feature>
<feature type="region of interest" description="Disordered" evidence="1">
    <location>
        <begin position="238"/>
        <end position="266"/>
    </location>
</feature>
<accession>A0A9N9FN42</accession>